<dbReference type="SUPFAM" id="SSF90209">
    <property type="entry name" value="Ran binding protein zinc finger-like"/>
    <property type="match status" value="2"/>
</dbReference>
<gene>
    <name evidence="8" type="primary">USP8</name>
    <name evidence="8" type="ORF">BLAG_LOCUS14143</name>
</gene>
<dbReference type="Gene3D" id="1.20.58.80">
    <property type="entry name" value="Phosphotransferase system, lactose/cellobiose-type IIA subunit"/>
    <property type="match status" value="1"/>
</dbReference>
<dbReference type="InterPro" id="IPR035983">
    <property type="entry name" value="Hect_E3_ubiquitin_ligase"/>
</dbReference>
<dbReference type="PROSITE" id="PS50237">
    <property type="entry name" value="HECT"/>
    <property type="match status" value="1"/>
</dbReference>
<evidence type="ECO:0000256" key="1">
    <source>
        <dbReference type="ARBA" id="ARBA00022723"/>
    </source>
</evidence>
<sequence length="1079" mass="118590">MPTSNVPLNVPDDSSSVSFAQDSSQSWVVQFKVRGDDMTQQTKKALYLANDFDSLHKLADVEFKAGGWILKHAETAKKLFAAAEAAGQVGDEEKAFVYYMRYLNLLNKVCCTQEYRKKKEQQPELVVPLFSMRSPAGMKAIQEAERLKQSLKLRYEQLARTRAQQRQHQYQREVRESCPTPPPYTLVQDPPPPYTAVQPTALIPSAPPLEQMAARQGQQMTQPAHRPVPPMNYTQQQQPHPPAPSRPAPPAPSVSYPGSQPPTVPGVSGTGVTPVPQTCPAYPSDNQTPTVPGVTGSDVTPVPQTYPAYPSDNYPPTVPGVTGMGVTPVTQTYPAYPSENQPPADQDPGTQPHVPLYPALGDTSAGNTEPSPGDGTTQGEKQPTTVSSDSPAPHEVPGDERRDARDGRGRTSPDLSDFVVYGEGGTTEDRDSTGLEDVQQPQVPTLENRSVTEDANGNVSDGEDNRGAGNPQETPTSSGQKDDASDESMVLPPSDEYAVAGGSAEGGEGVRKTGQDGGMDELTDGMASLHLQDVPSTDLDTPEDVPRPPEDPEPAMPTDSTQDTGNVAGESTLWPCVQCTYLNEEWRHHCEMCYNSRNTSFIGNPPGFETTLHNIALQPESEPEREPVGPVSDQSSEDSGEEYNSAPEDSIPDEAADGDRITWGCHRCTYVNTGVSPICVMCRVLRRVDYPVPDEAVEDISSRFGRLTRPPLRRQAAGSSASGGTALLDSLRQQLAMNQGYHKHSVTVSRESIHADVIRLYSDTDRRTWTHQIRVTFKGEPSVDVKGVSREMFTIFWESVKQKSTAGSDVRLPISTPEYNQGYWEAVGRALCHCYVLVGHYPVDVIPEVITLHILDKRPTKPALQEAFLNTLTETERTLLKSLFDNYTPENFLSKKTELRDFLINCEIQTVPTFQDFPKIFHRVAEFKVFEEPKAAILGIASGFGEASAEVFKQVTTEDIHALYSSLQPSANNIIGKLELTTQSQRGEGPRVFSMLTSFLYNSNEDVCRKFLRYVTGSNLLSMDAIKVRVDPGVRGIESHTCFNEIALPTFQECSSQEEFNQVWMTLLEDSAAWEYNLT</sequence>
<dbReference type="PROSITE" id="PS01358">
    <property type="entry name" value="ZF_RANBP2_1"/>
    <property type="match status" value="2"/>
</dbReference>
<dbReference type="Gene3D" id="3.90.1750.10">
    <property type="entry name" value="Hect, E3 ligase catalytic domains"/>
    <property type="match status" value="1"/>
</dbReference>
<dbReference type="InterPro" id="IPR001876">
    <property type="entry name" value="Znf_RanBP2"/>
</dbReference>
<feature type="compositionally biased region" description="Low complexity" evidence="6">
    <location>
        <begin position="319"/>
        <end position="330"/>
    </location>
</feature>
<dbReference type="SMART" id="SM00547">
    <property type="entry name" value="ZnF_RBZ"/>
    <property type="match status" value="2"/>
</dbReference>
<proteinExistence type="predicted"/>
<dbReference type="InterPro" id="IPR036443">
    <property type="entry name" value="Znf_RanBP2_sf"/>
</dbReference>
<evidence type="ECO:0000313" key="8">
    <source>
        <dbReference type="EMBL" id="CAH1254914.1"/>
    </source>
</evidence>
<dbReference type="EMBL" id="OV696687">
    <property type="protein sequence ID" value="CAH1254914.1"/>
    <property type="molecule type" value="Genomic_DNA"/>
</dbReference>
<dbReference type="SUPFAM" id="SSF140856">
    <property type="entry name" value="USP8 N-terminal domain-like"/>
    <property type="match status" value="1"/>
</dbReference>
<dbReference type="GO" id="GO:0008270">
    <property type="term" value="F:zinc ion binding"/>
    <property type="evidence" value="ECO:0007669"/>
    <property type="project" value="UniProtKB-KW"/>
</dbReference>
<organism evidence="8 9">
    <name type="scientific">Branchiostoma lanceolatum</name>
    <name type="common">Common lancelet</name>
    <name type="synonym">Amphioxus lanceolatum</name>
    <dbReference type="NCBI Taxonomy" id="7740"/>
    <lineage>
        <taxon>Eukaryota</taxon>
        <taxon>Metazoa</taxon>
        <taxon>Chordata</taxon>
        <taxon>Cephalochordata</taxon>
        <taxon>Leptocardii</taxon>
        <taxon>Amphioxiformes</taxon>
        <taxon>Branchiostomatidae</taxon>
        <taxon>Branchiostoma</taxon>
    </lineage>
</organism>
<dbReference type="Proteomes" id="UP000838412">
    <property type="component" value="Chromosome 2"/>
</dbReference>
<feature type="compositionally biased region" description="Polar residues" evidence="6">
    <location>
        <begin position="439"/>
        <end position="459"/>
    </location>
</feature>
<dbReference type="GO" id="GO:0016579">
    <property type="term" value="P:protein deubiquitination"/>
    <property type="evidence" value="ECO:0007669"/>
    <property type="project" value="UniProtKB-ARBA"/>
</dbReference>
<feature type="domain" description="HECT" evidence="7">
    <location>
        <begin position="762"/>
        <end position="796"/>
    </location>
</feature>
<feature type="compositionally biased region" description="Polar residues" evidence="6">
    <location>
        <begin position="364"/>
        <end position="390"/>
    </location>
</feature>
<feature type="compositionally biased region" description="Low complexity" evidence="6">
    <location>
        <begin position="265"/>
        <end position="276"/>
    </location>
</feature>
<feature type="region of interest" description="Disordered" evidence="6">
    <location>
        <begin position="211"/>
        <end position="569"/>
    </location>
</feature>
<keyword evidence="2" id="KW-0863">Zinc-finger</keyword>
<feature type="region of interest" description="Disordered" evidence="6">
    <location>
        <begin position="162"/>
        <end position="184"/>
    </location>
</feature>
<keyword evidence="1" id="KW-0479">Metal-binding</keyword>
<keyword evidence="4" id="KW-0862">Zinc</keyword>
<evidence type="ECO:0000256" key="3">
    <source>
        <dbReference type="ARBA" id="ARBA00022786"/>
    </source>
</evidence>
<evidence type="ECO:0000256" key="5">
    <source>
        <dbReference type="PROSITE-ProRule" id="PRU00104"/>
    </source>
</evidence>
<dbReference type="Pfam" id="PF08969">
    <property type="entry name" value="USP8_dimer"/>
    <property type="match status" value="1"/>
</dbReference>
<dbReference type="AlphaFoldDB" id="A0A8J9ZHR7"/>
<evidence type="ECO:0000313" key="9">
    <source>
        <dbReference type="Proteomes" id="UP000838412"/>
    </source>
</evidence>
<dbReference type="Gene3D" id="2.30.30.380">
    <property type="entry name" value="Zn-finger domain of Sec23/24"/>
    <property type="match status" value="2"/>
</dbReference>
<evidence type="ECO:0000256" key="2">
    <source>
        <dbReference type="ARBA" id="ARBA00022771"/>
    </source>
</evidence>
<dbReference type="InterPro" id="IPR000569">
    <property type="entry name" value="HECT_dom"/>
</dbReference>
<evidence type="ECO:0000256" key="6">
    <source>
        <dbReference type="SAM" id="MobiDB-lite"/>
    </source>
</evidence>
<name>A0A8J9ZHR7_BRALA</name>
<dbReference type="SUPFAM" id="SSF56204">
    <property type="entry name" value="Hect, E3 ligase catalytic domain"/>
    <property type="match status" value="1"/>
</dbReference>
<comment type="caution">
    <text evidence="5">Lacks conserved residue(s) required for the propagation of feature annotation.</text>
</comment>
<accession>A0A8J9ZHR7</accession>
<dbReference type="OrthoDB" id="10038899at2759"/>
<keyword evidence="9" id="KW-1185">Reference proteome</keyword>
<feature type="compositionally biased region" description="Pro residues" evidence="6">
    <location>
        <begin position="239"/>
        <end position="252"/>
    </location>
</feature>
<feature type="region of interest" description="Disordered" evidence="6">
    <location>
        <begin position="618"/>
        <end position="655"/>
    </location>
</feature>
<evidence type="ECO:0000259" key="7">
    <source>
        <dbReference type="PROSITE" id="PS50237"/>
    </source>
</evidence>
<protein>
    <submittedName>
        <fullName evidence="8">USP8 protein</fullName>
    </submittedName>
</protein>
<evidence type="ECO:0000256" key="4">
    <source>
        <dbReference type="ARBA" id="ARBA00022833"/>
    </source>
</evidence>
<keyword evidence="3 5" id="KW-0833">Ubl conjugation pathway</keyword>
<feature type="compositionally biased region" description="Basic and acidic residues" evidence="6">
    <location>
        <begin position="396"/>
        <end position="411"/>
    </location>
</feature>
<dbReference type="InterPro" id="IPR015063">
    <property type="entry name" value="USP8_dimer"/>
</dbReference>
<reference evidence="8" key="1">
    <citation type="submission" date="2022-01" db="EMBL/GenBank/DDBJ databases">
        <authorList>
            <person name="Braso-Vives M."/>
        </authorList>
    </citation>
    <scope>NUCLEOTIDE SEQUENCE</scope>
</reference>
<dbReference type="GO" id="GO:0004842">
    <property type="term" value="F:ubiquitin-protein transferase activity"/>
    <property type="evidence" value="ECO:0007669"/>
    <property type="project" value="InterPro"/>
</dbReference>